<name>A0A7C9DYW5_OPUST</name>
<dbReference type="AlphaFoldDB" id="A0A7C9DYW5"/>
<dbReference type="InterPro" id="IPR053168">
    <property type="entry name" value="Glutamic_endopeptidase"/>
</dbReference>
<dbReference type="Pfam" id="PF03080">
    <property type="entry name" value="Neprosin"/>
    <property type="match status" value="1"/>
</dbReference>
<dbReference type="InterPro" id="IPR004314">
    <property type="entry name" value="Neprosin"/>
</dbReference>
<evidence type="ECO:0000259" key="1">
    <source>
        <dbReference type="PROSITE" id="PS52045"/>
    </source>
</evidence>
<organism evidence="2">
    <name type="scientific">Opuntia streptacantha</name>
    <name type="common">Prickly pear cactus</name>
    <name type="synonym">Opuntia cardona</name>
    <dbReference type="NCBI Taxonomy" id="393608"/>
    <lineage>
        <taxon>Eukaryota</taxon>
        <taxon>Viridiplantae</taxon>
        <taxon>Streptophyta</taxon>
        <taxon>Embryophyta</taxon>
        <taxon>Tracheophyta</taxon>
        <taxon>Spermatophyta</taxon>
        <taxon>Magnoliopsida</taxon>
        <taxon>eudicotyledons</taxon>
        <taxon>Gunneridae</taxon>
        <taxon>Pentapetalae</taxon>
        <taxon>Caryophyllales</taxon>
        <taxon>Cactineae</taxon>
        <taxon>Cactaceae</taxon>
        <taxon>Opuntioideae</taxon>
        <taxon>Opuntia</taxon>
    </lineage>
</organism>
<reference evidence="2" key="1">
    <citation type="journal article" date="2013" name="J. Plant Res.">
        <title>Effect of fungi and light on seed germination of three Opuntia species from semiarid lands of central Mexico.</title>
        <authorList>
            <person name="Delgado-Sanchez P."/>
            <person name="Jimenez-Bremont J.F."/>
            <person name="Guerrero-Gonzalez Mde L."/>
            <person name="Flores J."/>
        </authorList>
    </citation>
    <scope>NUCLEOTIDE SEQUENCE</scope>
    <source>
        <tissue evidence="2">Cladode</tissue>
    </source>
</reference>
<evidence type="ECO:0000313" key="2">
    <source>
        <dbReference type="EMBL" id="MBA4652746.1"/>
    </source>
</evidence>
<reference evidence="2" key="2">
    <citation type="submission" date="2020-07" db="EMBL/GenBank/DDBJ databases">
        <authorList>
            <person name="Vera ALvarez R."/>
            <person name="Arias-Moreno D.M."/>
            <person name="Jimenez-Jacinto V."/>
            <person name="Jimenez-Bremont J.F."/>
            <person name="Swaminathan K."/>
            <person name="Moose S.P."/>
            <person name="Guerrero-Gonzalez M.L."/>
            <person name="Marino-Ramirez L."/>
            <person name="Landsman D."/>
            <person name="Rodriguez-Kessler M."/>
            <person name="Delgado-Sanchez P."/>
        </authorList>
    </citation>
    <scope>NUCLEOTIDE SEQUENCE</scope>
    <source>
        <tissue evidence="2">Cladode</tissue>
    </source>
</reference>
<dbReference type="PROSITE" id="PS52045">
    <property type="entry name" value="NEPROSIN_PEP_CD"/>
    <property type="match status" value="1"/>
</dbReference>
<proteinExistence type="predicted"/>
<protein>
    <recommendedName>
        <fullName evidence="1">Neprosin PEP catalytic domain-containing protein</fullName>
    </recommendedName>
</protein>
<dbReference type="PANTHER" id="PTHR31589">
    <property type="entry name" value="PROTEIN, PUTATIVE (DUF239)-RELATED-RELATED"/>
    <property type="match status" value="1"/>
</dbReference>
<feature type="domain" description="Neprosin PEP catalytic" evidence="1">
    <location>
        <begin position="1"/>
        <end position="129"/>
    </location>
</feature>
<dbReference type="EMBL" id="GISG01175643">
    <property type="protein sequence ID" value="MBA4652746.1"/>
    <property type="molecule type" value="Transcribed_RNA"/>
</dbReference>
<dbReference type="PANTHER" id="PTHR31589:SF111">
    <property type="entry name" value="NEPROSIN DOMAIN-CONTAINING PROTEIN"/>
    <property type="match status" value="1"/>
</dbReference>
<sequence>MQDNKTDNWWLRVNDIDLGYWPSSLFGDYLKSSATFAQWGGEVYSPDVRKSPHTTTAMGSGSFAEDLFNVACYIAHIRVMDFSYTWKYPQYVGTYSDEWNCYSAYHYVPGYMTEPTLFFGGPGQNPRCP</sequence>
<accession>A0A7C9DYW5</accession>